<dbReference type="AlphaFoldDB" id="A0AAP9ML33"/>
<evidence type="ECO:0000313" key="4">
    <source>
        <dbReference type="Proteomes" id="UP000503330"/>
    </source>
</evidence>
<dbReference type="GO" id="GO:0003796">
    <property type="term" value="F:lysozyme activity"/>
    <property type="evidence" value="ECO:0007669"/>
    <property type="project" value="InterPro"/>
</dbReference>
<dbReference type="GO" id="GO:0016052">
    <property type="term" value="P:carbohydrate catabolic process"/>
    <property type="evidence" value="ECO:0007669"/>
    <property type="project" value="TreeGrafter"/>
</dbReference>
<organism evidence="3 4">
    <name type="scientific">Clostridium innocuum</name>
    <dbReference type="NCBI Taxonomy" id="1522"/>
    <lineage>
        <taxon>Bacteria</taxon>
        <taxon>Bacillati</taxon>
        <taxon>Bacillota</taxon>
        <taxon>Clostridia</taxon>
        <taxon>Eubacteriales</taxon>
        <taxon>Clostridiaceae</taxon>
        <taxon>Clostridium</taxon>
    </lineage>
</organism>
<protein>
    <recommendedName>
        <fullName evidence="5">Glycosyl hydrolase family 25</fullName>
    </recommendedName>
</protein>
<dbReference type="PANTHER" id="PTHR34135:SF2">
    <property type="entry name" value="LYSOZYME"/>
    <property type="match status" value="1"/>
</dbReference>
<reference evidence="3 4" key="1">
    <citation type="submission" date="2020-02" db="EMBL/GenBank/DDBJ databases">
        <authorList>
            <person name="Kociolek L.K."/>
            <person name="Ozer E.A."/>
        </authorList>
    </citation>
    <scope>NUCLEOTIDE SEQUENCE [LARGE SCALE GENOMIC DNA]</scope>
    <source>
        <strain evidence="3 4">ATCC 14501</strain>
    </source>
</reference>
<dbReference type="InterPro" id="IPR017853">
    <property type="entry name" value="GH"/>
</dbReference>
<dbReference type="EMBL" id="CP048838">
    <property type="protein sequence ID" value="QJA04704.1"/>
    <property type="molecule type" value="Genomic_DNA"/>
</dbReference>
<accession>A0AAP9ML33</accession>
<gene>
    <name evidence="3" type="ORF">G4D54_20830</name>
</gene>
<dbReference type="GO" id="GO:0016998">
    <property type="term" value="P:cell wall macromolecule catabolic process"/>
    <property type="evidence" value="ECO:0007669"/>
    <property type="project" value="InterPro"/>
</dbReference>
<evidence type="ECO:0000313" key="3">
    <source>
        <dbReference type="EMBL" id="QJA04704.1"/>
    </source>
</evidence>
<dbReference type="Proteomes" id="UP000503330">
    <property type="component" value="Chromosome"/>
</dbReference>
<dbReference type="PANTHER" id="PTHR34135">
    <property type="entry name" value="LYSOZYME"/>
    <property type="match status" value="1"/>
</dbReference>
<dbReference type="GeneID" id="61928037"/>
<sequence>MKERSRVKKTLKFILCIALLLLQNDFNVLAEVNETETEIVDENSYQKINLNEIDKMKNAAMGQNQEMTSRDFRDVGPYWVNENGIKSFYDANNVLFERKGTKKIIDVSEHNGKIDWKKVKSSDVDGVIIRVGYGHLMEDKYFQYNVSECNRLGIPYGIYLYSYAYDANFAYEEANGTDEMLK</sequence>
<dbReference type="Gene3D" id="3.20.20.80">
    <property type="entry name" value="Glycosidases"/>
    <property type="match status" value="1"/>
</dbReference>
<comment type="similarity">
    <text evidence="1">Belongs to the glycosyl hydrolase 25 family.</text>
</comment>
<dbReference type="Pfam" id="PF01183">
    <property type="entry name" value="Glyco_hydro_25"/>
    <property type="match status" value="1"/>
</dbReference>
<name>A0AAP9ML33_CLOIN</name>
<dbReference type="GO" id="GO:0009253">
    <property type="term" value="P:peptidoglycan catabolic process"/>
    <property type="evidence" value="ECO:0007669"/>
    <property type="project" value="InterPro"/>
</dbReference>
<proteinExistence type="inferred from homology"/>
<evidence type="ECO:0000256" key="2">
    <source>
        <dbReference type="SAM" id="SignalP"/>
    </source>
</evidence>
<evidence type="ECO:0000256" key="1">
    <source>
        <dbReference type="ARBA" id="ARBA00010646"/>
    </source>
</evidence>
<dbReference type="SUPFAM" id="SSF51445">
    <property type="entry name" value="(Trans)glycosidases"/>
    <property type="match status" value="1"/>
</dbReference>
<dbReference type="RefSeq" id="WP_002606150.1">
    <property type="nucleotide sequence ID" value="NZ_BAAACC010000014.1"/>
</dbReference>
<evidence type="ECO:0008006" key="5">
    <source>
        <dbReference type="Google" id="ProtNLM"/>
    </source>
</evidence>
<dbReference type="PROSITE" id="PS51904">
    <property type="entry name" value="GLYCOSYL_HYDROL_F25_2"/>
    <property type="match status" value="1"/>
</dbReference>
<feature type="signal peptide" evidence="2">
    <location>
        <begin position="1"/>
        <end position="30"/>
    </location>
</feature>
<dbReference type="InterPro" id="IPR002053">
    <property type="entry name" value="Glyco_hydro_25"/>
</dbReference>
<feature type="chain" id="PRO_5042946990" description="Glycosyl hydrolase family 25" evidence="2">
    <location>
        <begin position="31"/>
        <end position="182"/>
    </location>
</feature>
<keyword evidence="2" id="KW-0732">Signal</keyword>